<gene>
    <name evidence="1" type="ORF">FNL39_11916</name>
</gene>
<name>A0ABQ6YE80_9NOCA</name>
<evidence type="ECO:0000313" key="1">
    <source>
        <dbReference type="EMBL" id="KAF0835714.1"/>
    </source>
</evidence>
<comment type="caution">
    <text evidence="1">The sequence shown here is derived from an EMBL/GenBank/DDBJ whole genome shotgun (WGS) entry which is preliminary data.</text>
</comment>
<keyword evidence="2" id="KW-1185">Reference proteome</keyword>
<dbReference type="RefSeq" id="WP_067988927.1">
    <property type="nucleotide sequence ID" value="NZ_VMSD01000019.1"/>
</dbReference>
<accession>A0ABQ6YE80</accession>
<proteinExistence type="predicted"/>
<protein>
    <recommendedName>
        <fullName evidence="3">HEPN AbiU2-like domain-containing protein</fullName>
    </recommendedName>
</protein>
<dbReference type="Proteomes" id="UP000798951">
    <property type="component" value="Unassembled WGS sequence"/>
</dbReference>
<organism evidence="1 2">
    <name type="scientific">Nocardia caishijiensis</name>
    <dbReference type="NCBI Taxonomy" id="184756"/>
    <lineage>
        <taxon>Bacteria</taxon>
        <taxon>Bacillati</taxon>
        <taxon>Actinomycetota</taxon>
        <taxon>Actinomycetes</taxon>
        <taxon>Mycobacteriales</taxon>
        <taxon>Nocardiaceae</taxon>
        <taxon>Nocardia</taxon>
    </lineage>
</organism>
<dbReference type="EMBL" id="VMSD01000019">
    <property type="protein sequence ID" value="KAF0835714.1"/>
    <property type="molecule type" value="Genomic_DNA"/>
</dbReference>
<reference evidence="1 2" key="1">
    <citation type="submission" date="2019-07" db="EMBL/GenBank/DDBJ databases">
        <title>Genomic Encyclopedia of Type Strains, Phase IV (KMG-IV): sequencing the most valuable type-strain genomes for metagenomic binning, comparative biology and taxonomic classification.</title>
        <authorList>
            <person name="Goeker M."/>
        </authorList>
    </citation>
    <scope>NUCLEOTIDE SEQUENCE [LARGE SCALE GENOMIC DNA]</scope>
    <source>
        <strain evidence="1 2">DSM 44831</strain>
    </source>
</reference>
<sequence>MRFDDIKHVWPAEHHDLSAPPTHHSHLSDIGWQRRMGLYGRIQGFRRAAEILHHAMLTDQSVRDLDTVVFPYATCWRHHIELQLKSILVQLRVMCDLPAKAAHHHKIDQLWAETQKIIAKEFPDEKVDLDNVSRVIGQLSKLDPDGQEFRYASRRDGSDTLPDLDRINLLAFHEAMLGVAQYLDATDTAAGETISMKREIDEYYAEAFDDWDSY</sequence>
<evidence type="ECO:0008006" key="3">
    <source>
        <dbReference type="Google" id="ProtNLM"/>
    </source>
</evidence>
<evidence type="ECO:0000313" key="2">
    <source>
        <dbReference type="Proteomes" id="UP000798951"/>
    </source>
</evidence>